<dbReference type="Proteomes" id="UP000658980">
    <property type="component" value="Unassembled WGS sequence"/>
</dbReference>
<organism evidence="1 2">
    <name type="scientific">Planococcus wigleyi</name>
    <dbReference type="NCBI Taxonomy" id="2762216"/>
    <lineage>
        <taxon>Bacteria</taxon>
        <taxon>Bacillati</taxon>
        <taxon>Bacillota</taxon>
        <taxon>Bacilli</taxon>
        <taxon>Bacillales</taxon>
        <taxon>Caryophanaceae</taxon>
        <taxon>Planococcus</taxon>
    </lineage>
</organism>
<protein>
    <submittedName>
        <fullName evidence="1">Uncharacterized protein</fullName>
    </submittedName>
</protein>
<evidence type="ECO:0000313" key="2">
    <source>
        <dbReference type="Proteomes" id="UP000658980"/>
    </source>
</evidence>
<evidence type="ECO:0000313" key="1">
    <source>
        <dbReference type="EMBL" id="MBD8013871.1"/>
    </source>
</evidence>
<accession>A0ABR8WAS5</accession>
<name>A0ABR8WAS5_9BACL</name>
<gene>
    <name evidence="1" type="ORF">H9630_03490</name>
</gene>
<dbReference type="EMBL" id="JACSPU010000001">
    <property type="protein sequence ID" value="MBD8013871.1"/>
    <property type="molecule type" value="Genomic_DNA"/>
</dbReference>
<proteinExistence type="predicted"/>
<dbReference type="RefSeq" id="WP_191714081.1">
    <property type="nucleotide sequence ID" value="NZ_JACSPU010000001.1"/>
</dbReference>
<comment type="caution">
    <text evidence="1">The sequence shown here is derived from an EMBL/GenBank/DDBJ whole genome shotgun (WGS) entry which is preliminary data.</text>
</comment>
<sequence>MKCITEIHDRSETISVLENLSKTGYRYVVRDKESEWLSCYSLKPKKYQDTESWGYVNPDVEGVKMAYPFKNHDVTEINWSNRSAKLITDFLDKQ</sequence>
<keyword evidence="2" id="KW-1185">Reference proteome</keyword>
<reference evidence="1 2" key="1">
    <citation type="submission" date="2020-08" db="EMBL/GenBank/DDBJ databases">
        <title>A Genomic Blueprint of the Chicken Gut Microbiome.</title>
        <authorList>
            <person name="Gilroy R."/>
            <person name="Ravi A."/>
            <person name="Getino M."/>
            <person name="Pursley I."/>
            <person name="Horton D.L."/>
            <person name="Alikhan N.-F."/>
            <person name="Baker D."/>
            <person name="Gharbi K."/>
            <person name="Hall N."/>
            <person name="Watson M."/>
            <person name="Adriaenssens E.M."/>
            <person name="Foster-Nyarko E."/>
            <person name="Jarju S."/>
            <person name="Secka A."/>
            <person name="Antonio M."/>
            <person name="Oren A."/>
            <person name="Chaudhuri R."/>
            <person name="La Ragione R.M."/>
            <person name="Hildebrand F."/>
            <person name="Pallen M.J."/>
        </authorList>
    </citation>
    <scope>NUCLEOTIDE SEQUENCE [LARGE SCALE GENOMIC DNA]</scope>
    <source>
        <strain evidence="1 2">Sa1BUA13</strain>
    </source>
</reference>